<keyword evidence="2" id="KW-1185">Reference proteome</keyword>
<protein>
    <submittedName>
        <fullName evidence="1">Uncharacterized protein</fullName>
    </submittedName>
</protein>
<name>A0AAD9M2G4_9PEZI</name>
<dbReference type="EMBL" id="MU842862">
    <property type="protein sequence ID" value="KAK2029547.1"/>
    <property type="molecule type" value="Genomic_DNA"/>
</dbReference>
<dbReference type="Proteomes" id="UP001232148">
    <property type="component" value="Unassembled WGS sequence"/>
</dbReference>
<gene>
    <name evidence="1" type="ORF">LX32DRAFT_588369</name>
</gene>
<proteinExistence type="predicted"/>
<accession>A0AAD9M2G4</accession>
<reference evidence="1" key="1">
    <citation type="submission" date="2021-06" db="EMBL/GenBank/DDBJ databases">
        <title>Comparative genomics, transcriptomics and evolutionary studies reveal genomic signatures of adaptation to plant cell wall in hemibiotrophic fungi.</title>
        <authorList>
            <consortium name="DOE Joint Genome Institute"/>
            <person name="Baroncelli R."/>
            <person name="Diaz J.F."/>
            <person name="Benocci T."/>
            <person name="Peng M."/>
            <person name="Battaglia E."/>
            <person name="Haridas S."/>
            <person name="Andreopoulos W."/>
            <person name="Labutti K."/>
            <person name="Pangilinan J."/>
            <person name="Floch G.L."/>
            <person name="Makela M.R."/>
            <person name="Henrissat B."/>
            <person name="Grigoriev I.V."/>
            <person name="Crouch J.A."/>
            <person name="De Vries R.P."/>
            <person name="Sukno S.A."/>
            <person name="Thon M.R."/>
        </authorList>
    </citation>
    <scope>NUCLEOTIDE SEQUENCE</scope>
    <source>
        <strain evidence="1">MAFF235873</strain>
    </source>
</reference>
<sequence>MPFPDEKTVQLDHLEIYSPGQTLTLTPHKPPNPWGWRLYPLPKDLTHEATELSEEGKKLTRLEMVFKHSQPHRLDPDIQKIESNKMKVRILDIIRNDTRGPYTPGTQKLKCEVLQVPSDTPSNNNHQVPAVGEVIFLKVYDPMFFPRNVSEIDAQWKVTARADMALSNEVGAYGLLHQHSLTGSPNIAPQWLGCWTTEVETTDDAYKGRTRHVAVVALEYIDGVCLQKLLYTDESGELSYIGDHSRVGSDVAELRAMGTEARLGVMEDLLANISRQYRAGVNKYAMIPKNVIVSFRRGTEAFERPRVSLVDYEQHYIGPFRDPPHNRWARLEKPVHPWYRWGYKRLELFFRCRWFPSDWEVVDGNCHRLEQWLVGTFGPLGGNDEYSPSFEADLSQAEKEALLDASRKFKAEKEAASAKPTGVGEAGTL</sequence>
<dbReference type="AlphaFoldDB" id="A0AAD9M2G4"/>
<evidence type="ECO:0000313" key="2">
    <source>
        <dbReference type="Proteomes" id="UP001232148"/>
    </source>
</evidence>
<organism evidence="1 2">
    <name type="scientific">Colletotrichum zoysiae</name>
    <dbReference type="NCBI Taxonomy" id="1216348"/>
    <lineage>
        <taxon>Eukaryota</taxon>
        <taxon>Fungi</taxon>
        <taxon>Dikarya</taxon>
        <taxon>Ascomycota</taxon>
        <taxon>Pezizomycotina</taxon>
        <taxon>Sordariomycetes</taxon>
        <taxon>Hypocreomycetidae</taxon>
        <taxon>Glomerellales</taxon>
        <taxon>Glomerellaceae</taxon>
        <taxon>Colletotrichum</taxon>
        <taxon>Colletotrichum graminicola species complex</taxon>
    </lineage>
</organism>
<evidence type="ECO:0000313" key="1">
    <source>
        <dbReference type="EMBL" id="KAK2029547.1"/>
    </source>
</evidence>
<comment type="caution">
    <text evidence="1">The sequence shown here is derived from an EMBL/GenBank/DDBJ whole genome shotgun (WGS) entry which is preliminary data.</text>
</comment>